<reference evidence="2 3" key="1">
    <citation type="submission" date="2021-05" db="EMBL/GenBank/DDBJ databases">
        <title>Complete genome of Nocardioides aquaticus KCTC 9944T isolated from meromictic and hypersaline Ekho Lake, Antarctica.</title>
        <authorList>
            <person name="Hwang K."/>
            <person name="Kim K.M."/>
            <person name="Choe H."/>
        </authorList>
    </citation>
    <scope>NUCLEOTIDE SEQUENCE [LARGE SCALE GENOMIC DNA]</scope>
    <source>
        <strain evidence="2 3">KCTC 9944</strain>
    </source>
</reference>
<evidence type="ECO:0008006" key="4">
    <source>
        <dbReference type="Google" id="ProtNLM"/>
    </source>
</evidence>
<sequence>MSQTLWRRAGLTLATGALAVTGVLSSAPTASAAPADDAAGWLASELRGGLMVNDQFDFDDYGLTADAGFALIEVGGKARKVKQVRQALAANVDSWTTGVDFGSDDVYAGSVAKALTFATEAPRARPRSFGGVDLVERLEARVSDTGRLADSGTPDYANTIGQAFAVRGLHAAGSGEAAAATSFLLQQQCREGYFRLSFSDPDATDQGCDAAGGEADLDVTALALLNLQAVDGPTRAVKRATAAGLAWVADQQRRNGSFVGTGPTAVPNTNSTGLAAWALGQAGRCRPAAAAAGWVRGFQLANGAIAYDRPSYRAALGDGVTPQTRDQFRRATAQAAPGLEYLRVKACRA</sequence>
<dbReference type="InterPro" id="IPR006311">
    <property type="entry name" value="TAT_signal"/>
</dbReference>
<evidence type="ECO:0000313" key="2">
    <source>
        <dbReference type="EMBL" id="QVT80933.1"/>
    </source>
</evidence>
<evidence type="ECO:0000256" key="1">
    <source>
        <dbReference type="SAM" id="SignalP"/>
    </source>
</evidence>
<keyword evidence="3" id="KW-1185">Reference proteome</keyword>
<gene>
    <name evidence="2" type="ORF">ENKNEFLB_03334</name>
</gene>
<evidence type="ECO:0000313" key="3">
    <source>
        <dbReference type="Proteomes" id="UP000679307"/>
    </source>
</evidence>
<feature type="chain" id="PRO_5047467324" description="Peptidase" evidence="1">
    <location>
        <begin position="33"/>
        <end position="349"/>
    </location>
</feature>
<accession>A0ABX8EP47</accession>
<dbReference type="RefSeq" id="WP_214056391.1">
    <property type="nucleotide sequence ID" value="NZ_BAAAHS010000048.1"/>
</dbReference>
<dbReference type="EMBL" id="CP075371">
    <property type="protein sequence ID" value="QVT80933.1"/>
    <property type="molecule type" value="Genomic_DNA"/>
</dbReference>
<dbReference type="SUPFAM" id="SSF48239">
    <property type="entry name" value="Terpenoid cyclases/Protein prenyltransferases"/>
    <property type="match status" value="1"/>
</dbReference>
<dbReference type="Proteomes" id="UP000679307">
    <property type="component" value="Chromosome"/>
</dbReference>
<organism evidence="2 3">
    <name type="scientific">Nocardioides aquaticus</name>
    <dbReference type="NCBI Taxonomy" id="160826"/>
    <lineage>
        <taxon>Bacteria</taxon>
        <taxon>Bacillati</taxon>
        <taxon>Actinomycetota</taxon>
        <taxon>Actinomycetes</taxon>
        <taxon>Propionibacteriales</taxon>
        <taxon>Nocardioidaceae</taxon>
        <taxon>Nocardioides</taxon>
    </lineage>
</organism>
<feature type="signal peptide" evidence="1">
    <location>
        <begin position="1"/>
        <end position="32"/>
    </location>
</feature>
<protein>
    <recommendedName>
        <fullName evidence="4">Peptidase</fullName>
    </recommendedName>
</protein>
<dbReference type="Gene3D" id="1.50.10.20">
    <property type="match status" value="2"/>
</dbReference>
<dbReference type="InterPro" id="IPR008930">
    <property type="entry name" value="Terpenoid_cyclase/PrenylTrfase"/>
</dbReference>
<name>A0ABX8EP47_9ACTN</name>
<keyword evidence="1" id="KW-0732">Signal</keyword>
<dbReference type="PROSITE" id="PS51318">
    <property type="entry name" value="TAT"/>
    <property type="match status" value="1"/>
</dbReference>
<proteinExistence type="predicted"/>